<reference evidence="2 4" key="1">
    <citation type="submission" date="2018-10" db="EMBL/GenBank/DDBJ databases">
        <authorList>
            <person name="Li J."/>
        </authorList>
    </citation>
    <scope>NUCLEOTIDE SEQUENCE [LARGE SCALE GENOMIC DNA]</scope>
    <source>
        <strain evidence="2 4">JCM 11654</strain>
    </source>
</reference>
<gene>
    <name evidence="3" type="ORF">D9V34_00830</name>
    <name evidence="2" type="ORF">D9V34_13125</name>
</gene>
<feature type="transmembrane region" description="Helical" evidence="1">
    <location>
        <begin position="91"/>
        <end position="113"/>
    </location>
</feature>
<keyword evidence="4" id="KW-1185">Reference proteome</keyword>
<keyword evidence="1" id="KW-0812">Transmembrane</keyword>
<evidence type="ECO:0000256" key="1">
    <source>
        <dbReference type="SAM" id="Phobius"/>
    </source>
</evidence>
<evidence type="ECO:0000313" key="2">
    <source>
        <dbReference type="EMBL" id="RLP80790.1"/>
    </source>
</evidence>
<sequence length="370" mass="38855">MVDTVALITPDTVRDHRALQRGWRQARLTLIGTVAGTVIILLGLAVPQIAGRDSVTGLAVSMSALVILLGSIVVAHAANTIRRLSNTHRRLVLVAAILLGCSAGAPVLTLSTIEAVAHTLLPPAGQSENPETGWPTILVGAGTLVVWALVAVVLCQPERESTARRYLVWRILTPVMVVIGVGVPAGIILTADESTYFLGDFAVFQLLILMVGAGWAGIAGYVFSLYLVVGLRASARVFAHRDAPDIRHHSRAGAQRAAYALSMAALLMAGIAWLLSHDRIATFGLGLTAPKTLSPDQVPSLAITAFAGAALVCAVVAWWIRRTRSTWTLLIATAVIVLCTLAAAWGHIGAPESAPHDAVDTAATWVAVEG</sequence>
<feature type="transmembrane region" description="Helical" evidence="1">
    <location>
        <begin position="26"/>
        <end position="46"/>
    </location>
</feature>
<proteinExistence type="predicted"/>
<dbReference type="Proteomes" id="UP000269438">
    <property type="component" value="Unassembled WGS sequence"/>
</dbReference>
<name>A0A3L7AM29_9MICO</name>
<dbReference type="AlphaFoldDB" id="A0A3L7AM29"/>
<feature type="transmembrane region" description="Helical" evidence="1">
    <location>
        <begin position="133"/>
        <end position="155"/>
    </location>
</feature>
<dbReference type="OrthoDB" id="9939779at2"/>
<feature type="transmembrane region" description="Helical" evidence="1">
    <location>
        <begin position="167"/>
        <end position="189"/>
    </location>
</feature>
<feature type="transmembrane region" description="Helical" evidence="1">
    <location>
        <begin position="327"/>
        <end position="348"/>
    </location>
</feature>
<feature type="transmembrane region" description="Helical" evidence="1">
    <location>
        <begin position="257"/>
        <end position="275"/>
    </location>
</feature>
<keyword evidence="1" id="KW-0472">Membrane</keyword>
<evidence type="ECO:0000313" key="3">
    <source>
        <dbReference type="EMBL" id="RLP84575.1"/>
    </source>
</evidence>
<protein>
    <submittedName>
        <fullName evidence="2">Uncharacterized protein</fullName>
    </submittedName>
</protein>
<accession>A0A3L7AM29</accession>
<feature type="transmembrane region" description="Helical" evidence="1">
    <location>
        <begin position="58"/>
        <end position="79"/>
    </location>
</feature>
<dbReference type="EMBL" id="RCUY01000001">
    <property type="protein sequence ID" value="RLP84575.1"/>
    <property type="molecule type" value="Genomic_DNA"/>
</dbReference>
<keyword evidence="1" id="KW-1133">Transmembrane helix</keyword>
<feature type="transmembrane region" description="Helical" evidence="1">
    <location>
        <begin position="301"/>
        <end position="320"/>
    </location>
</feature>
<comment type="caution">
    <text evidence="2">The sequence shown here is derived from an EMBL/GenBank/DDBJ whole genome shotgun (WGS) entry which is preliminary data.</text>
</comment>
<evidence type="ECO:0000313" key="4">
    <source>
        <dbReference type="Proteomes" id="UP000269438"/>
    </source>
</evidence>
<feature type="transmembrane region" description="Helical" evidence="1">
    <location>
        <begin position="201"/>
        <end position="229"/>
    </location>
</feature>
<dbReference type="RefSeq" id="WP_121687059.1">
    <property type="nucleotide sequence ID" value="NZ_RCUY01000001.1"/>
</dbReference>
<organism evidence="2 4">
    <name type="scientific">Mycetocola lacteus</name>
    <dbReference type="NCBI Taxonomy" id="76637"/>
    <lineage>
        <taxon>Bacteria</taxon>
        <taxon>Bacillati</taxon>
        <taxon>Actinomycetota</taxon>
        <taxon>Actinomycetes</taxon>
        <taxon>Micrococcales</taxon>
        <taxon>Microbacteriaceae</taxon>
        <taxon>Mycetocola</taxon>
    </lineage>
</organism>
<dbReference type="EMBL" id="RCUY01000011">
    <property type="protein sequence ID" value="RLP80790.1"/>
    <property type="molecule type" value="Genomic_DNA"/>
</dbReference>